<evidence type="ECO:0000313" key="12">
    <source>
        <dbReference type="EMBL" id="OSI13955.1"/>
    </source>
</evidence>
<dbReference type="PANTHER" id="PTHR38035:SF1">
    <property type="entry name" value="ANCILLARY SECYEG TRANSLOCON SUBUNIT"/>
    <property type="match status" value="1"/>
</dbReference>
<dbReference type="GO" id="GO:0044877">
    <property type="term" value="F:protein-containing complex binding"/>
    <property type="evidence" value="ECO:0007669"/>
    <property type="project" value="InterPro"/>
</dbReference>
<evidence type="ECO:0000313" key="13">
    <source>
        <dbReference type="Proteomes" id="UP000193118"/>
    </source>
</evidence>
<protein>
    <recommendedName>
        <fullName evidence="8">Ancillary SecYEG translocon subunit</fullName>
    </recommendedName>
</protein>
<evidence type="ECO:0000256" key="7">
    <source>
        <dbReference type="ARBA" id="ARBA00024197"/>
    </source>
</evidence>
<dbReference type="InterPro" id="IPR019734">
    <property type="entry name" value="TPR_rpt"/>
</dbReference>
<dbReference type="InterPro" id="IPR026039">
    <property type="entry name" value="YfgM"/>
</dbReference>
<evidence type="ECO:0000259" key="11">
    <source>
        <dbReference type="Pfam" id="PF09976"/>
    </source>
</evidence>
<dbReference type="AlphaFoldDB" id="A0A1X3D2F6"/>
<dbReference type="SMART" id="SM00028">
    <property type="entry name" value="TPR"/>
    <property type="match status" value="3"/>
</dbReference>
<evidence type="ECO:0000256" key="6">
    <source>
        <dbReference type="ARBA" id="ARBA00023186"/>
    </source>
</evidence>
<dbReference type="Proteomes" id="UP000193118">
    <property type="component" value="Unassembled WGS sequence"/>
</dbReference>
<dbReference type="GeneID" id="94581119"/>
<keyword evidence="13" id="KW-1185">Reference proteome</keyword>
<reference evidence="13" key="1">
    <citation type="submission" date="2017-01" db="EMBL/GenBank/DDBJ databases">
        <authorList>
            <person name="Wolfgang W.J."/>
            <person name="Cole J."/>
            <person name="Wroblewski D."/>
            <person name="Mcginnis J."/>
            <person name="Musser K.A."/>
        </authorList>
    </citation>
    <scope>NUCLEOTIDE SEQUENCE [LARGE SCALE GENOMIC DNA]</scope>
    <source>
        <strain evidence="13">DSM 19151</strain>
    </source>
</reference>
<dbReference type="OrthoDB" id="8521102at2"/>
<keyword evidence="2" id="KW-1003">Cell membrane</keyword>
<dbReference type="STRING" id="194197.BWD09_11890"/>
<dbReference type="EMBL" id="MTBO01000048">
    <property type="protein sequence ID" value="OSI13955.1"/>
    <property type="molecule type" value="Genomic_DNA"/>
</dbReference>
<evidence type="ECO:0000256" key="2">
    <source>
        <dbReference type="ARBA" id="ARBA00022475"/>
    </source>
</evidence>
<dbReference type="InterPro" id="IPR011990">
    <property type="entry name" value="TPR-like_helical_dom_sf"/>
</dbReference>
<evidence type="ECO:0000256" key="5">
    <source>
        <dbReference type="ARBA" id="ARBA00023136"/>
    </source>
</evidence>
<evidence type="ECO:0000256" key="1">
    <source>
        <dbReference type="ARBA" id="ARBA00004401"/>
    </source>
</evidence>
<keyword evidence="4 10" id="KW-1133">Transmembrane helix</keyword>
<organism evidence="12 13">
    <name type="scientific">Neisseria dentiae</name>
    <dbReference type="NCBI Taxonomy" id="194197"/>
    <lineage>
        <taxon>Bacteria</taxon>
        <taxon>Pseudomonadati</taxon>
        <taxon>Pseudomonadota</taxon>
        <taxon>Betaproteobacteria</taxon>
        <taxon>Neisseriales</taxon>
        <taxon>Neisseriaceae</taxon>
        <taxon>Neisseria</taxon>
    </lineage>
</organism>
<comment type="caution">
    <text evidence="12">The sequence shown here is derived from an EMBL/GenBank/DDBJ whole genome shotgun (WGS) entry which is preliminary data.</text>
</comment>
<keyword evidence="5 10" id="KW-0472">Membrane</keyword>
<feature type="domain" description="Ancillary SecYEG translocon subunit/Cell division coordinator CpoB TPR" evidence="11">
    <location>
        <begin position="15"/>
        <end position="208"/>
    </location>
</feature>
<dbReference type="Pfam" id="PF09976">
    <property type="entry name" value="TPR_21"/>
    <property type="match status" value="1"/>
</dbReference>
<dbReference type="RefSeq" id="WP_085367009.1">
    <property type="nucleotide sequence ID" value="NZ_CAUJPZ010000040.1"/>
</dbReference>
<name>A0A1X3D2F6_9NEIS</name>
<dbReference type="Gene3D" id="1.25.40.10">
    <property type="entry name" value="Tetratricopeptide repeat domain"/>
    <property type="match status" value="1"/>
</dbReference>
<evidence type="ECO:0000256" key="10">
    <source>
        <dbReference type="SAM" id="Phobius"/>
    </source>
</evidence>
<evidence type="ECO:0000256" key="3">
    <source>
        <dbReference type="ARBA" id="ARBA00022692"/>
    </source>
</evidence>
<evidence type="ECO:0000256" key="9">
    <source>
        <dbReference type="PROSITE-ProRule" id="PRU00339"/>
    </source>
</evidence>
<keyword evidence="3 10" id="KW-0812">Transmembrane</keyword>
<keyword evidence="6" id="KW-0143">Chaperone</keyword>
<dbReference type="PANTHER" id="PTHR38035">
    <property type="entry name" value="UPF0070 PROTEIN YFGM"/>
    <property type="match status" value="1"/>
</dbReference>
<feature type="transmembrane region" description="Helical" evidence="10">
    <location>
        <begin position="21"/>
        <end position="42"/>
    </location>
</feature>
<dbReference type="PROSITE" id="PS50005">
    <property type="entry name" value="TPR"/>
    <property type="match status" value="1"/>
</dbReference>
<evidence type="ECO:0000256" key="8">
    <source>
        <dbReference type="ARBA" id="ARBA00024235"/>
    </source>
</evidence>
<dbReference type="InterPro" id="IPR018704">
    <property type="entry name" value="SecYEG/CpoB_TPR"/>
</dbReference>
<feature type="repeat" description="TPR" evidence="9">
    <location>
        <begin position="161"/>
        <end position="194"/>
    </location>
</feature>
<dbReference type="GO" id="GO:0005886">
    <property type="term" value="C:plasma membrane"/>
    <property type="evidence" value="ECO:0007669"/>
    <property type="project" value="UniProtKB-SubCell"/>
</dbReference>
<gene>
    <name evidence="12" type="ORF">BWD09_11890</name>
</gene>
<comment type="subcellular location">
    <subcellularLocation>
        <location evidence="1">Cell membrane</location>
        <topology evidence="1">Single-pass type II membrane protein</topology>
    </subcellularLocation>
</comment>
<dbReference type="PIRSF" id="PIRSF006170">
    <property type="entry name" value="YfgM"/>
    <property type="match status" value="1"/>
</dbReference>
<keyword evidence="9" id="KW-0802">TPR repeat</keyword>
<dbReference type="SUPFAM" id="SSF48452">
    <property type="entry name" value="TPR-like"/>
    <property type="match status" value="1"/>
</dbReference>
<accession>A0A1X3D2F6</accession>
<evidence type="ECO:0000256" key="4">
    <source>
        <dbReference type="ARBA" id="ARBA00022989"/>
    </source>
</evidence>
<proteinExistence type="inferred from homology"/>
<sequence length="209" mass="23189">MAAHIQEQEELENFKYFWKSWGRWLFAALVAAAIGYLGYVLYQSHQVKKDQEAAGVLTQLVEKAQSNADAKAVNADLQNLQQNYSGTIAAAQATFMVAGTEFDKGSYDTAANHLNWVLKNQPDPVVQAMAAQRLAVVRLQQNKYEEALAALNTKVAPAFEPLLLETKGDVYLAQGKNKEALQVYEQVLAQLPKDAANRESVQFKADQLK</sequence>
<comment type="similarity">
    <text evidence="7">Belongs to the YfgM family.</text>
</comment>